<gene>
    <name evidence="1" type="ORF">CEXT_73541</name>
</gene>
<comment type="caution">
    <text evidence="1">The sequence shown here is derived from an EMBL/GenBank/DDBJ whole genome shotgun (WGS) entry which is preliminary data.</text>
</comment>
<proteinExistence type="predicted"/>
<evidence type="ECO:0000313" key="2">
    <source>
        <dbReference type="Proteomes" id="UP001054945"/>
    </source>
</evidence>
<protein>
    <submittedName>
        <fullName evidence="1">Uncharacterized protein</fullName>
    </submittedName>
</protein>
<reference evidence="1 2" key="1">
    <citation type="submission" date="2021-06" db="EMBL/GenBank/DDBJ databases">
        <title>Caerostris extrusa draft genome.</title>
        <authorList>
            <person name="Kono N."/>
            <person name="Arakawa K."/>
        </authorList>
    </citation>
    <scope>NUCLEOTIDE SEQUENCE [LARGE SCALE GENOMIC DNA]</scope>
</reference>
<dbReference type="Proteomes" id="UP001054945">
    <property type="component" value="Unassembled WGS sequence"/>
</dbReference>
<keyword evidence="2" id="KW-1185">Reference proteome</keyword>
<accession>A0AAV4SZR6</accession>
<sequence length="115" mass="13389">MRKFTTFFFFPNATGRERSDIRISFPPKGNESPFHILKLAAPTECVCSTKCLWFPSQFEAAVPEATLSVKTSPNLDFHETTKQMGGGYKHDYIIKRFQVTQQFLLFPYCFDYWVD</sequence>
<evidence type="ECO:0000313" key="1">
    <source>
        <dbReference type="EMBL" id="GIY38626.1"/>
    </source>
</evidence>
<name>A0AAV4SZR6_CAEEX</name>
<dbReference type="EMBL" id="BPLR01010333">
    <property type="protein sequence ID" value="GIY38626.1"/>
    <property type="molecule type" value="Genomic_DNA"/>
</dbReference>
<organism evidence="1 2">
    <name type="scientific">Caerostris extrusa</name>
    <name type="common">Bark spider</name>
    <name type="synonym">Caerostris bankana</name>
    <dbReference type="NCBI Taxonomy" id="172846"/>
    <lineage>
        <taxon>Eukaryota</taxon>
        <taxon>Metazoa</taxon>
        <taxon>Ecdysozoa</taxon>
        <taxon>Arthropoda</taxon>
        <taxon>Chelicerata</taxon>
        <taxon>Arachnida</taxon>
        <taxon>Araneae</taxon>
        <taxon>Araneomorphae</taxon>
        <taxon>Entelegynae</taxon>
        <taxon>Araneoidea</taxon>
        <taxon>Araneidae</taxon>
        <taxon>Caerostris</taxon>
    </lineage>
</organism>
<dbReference type="AlphaFoldDB" id="A0AAV4SZR6"/>